<dbReference type="GO" id="GO:0016987">
    <property type="term" value="F:sigma factor activity"/>
    <property type="evidence" value="ECO:0007669"/>
    <property type="project" value="UniProtKB-KW"/>
</dbReference>
<dbReference type="InterPro" id="IPR050239">
    <property type="entry name" value="Sigma-70_RNA_pol_init_factors"/>
</dbReference>
<dbReference type="Proteomes" id="UP000000771">
    <property type="component" value="Chromosome"/>
</dbReference>
<dbReference type="KEGG" id="afo:Afer_1260"/>
<dbReference type="RefSeq" id="WP_015798677.1">
    <property type="nucleotide sequence ID" value="NC_013124.1"/>
</dbReference>
<keyword evidence="4" id="KW-0804">Transcription</keyword>
<sequence length="294" mass="32576">MSGVSPEALDGARAVLARGRRGRLLPDEEVALSIVLQEAQEAEDVPPDVAAVVQAARERFVEGNMGLVVSIARRYVQPGISLDDLVQEGTIGLLRAIDLYDGRRGFRFSTYATWWIRQAIAQALTRTRRDVVLPRGIAAELARVEVQRRELEQALGRQPSMAELAAASGIDELRVRELQGYARSVLSLDQAVGEERDVTLADIVPDRDAEPIEETIEHADLRTVIAGALAHLEPREREVLAFRFGLEGNEPHSLEDAAAYFGIARERIRQIEARAIARLRRGDLAPVLRRVLED</sequence>
<gene>
    <name evidence="6" type="ordered locus">Afer_1260</name>
</gene>
<proteinExistence type="predicted"/>
<dbReference type="NCBIfam" id="TIGR02937">
    <property type="entry name" value="sigma70-ECF"/>
    <property type="match status" value="1"/>
</dbReference>
<feature type="domain" description="RNA polymerase sigma-70" evidence="5">
    <location>
        <begin position="84"/>
        <end position="97"/>
    </location>
</feature>
<dbReference type="Gene3D" id="1.10.10.10">
    <property type="entry name" value="Winged helix-like DNA-binding domain superfamily/Winged helix DNA-binding domain"/>
    <property type="match status" value="2"/>
</dbReference>
<reference evidence="6 7" key="1">
    <citation type="journal article" date="2009" name="Stand. Genomic Sci.">
        <title>Complete genome sequence of Acidimicrobium ferrooxidans type strain (ICP).</title>
        <authorList>
            <person name="Clum A."/>
            <person name="Nolan M."/>
            <person name="Lang E."/>
            <person name="Glavina Del Rio T."/>
            <person name="Tice H."/>
            <person name="Copeland A."/>
            <person name="Cheng J.F."/>
            <person name="Lucas S."/>
            <person name="Chen F."/>
            <person name="Bruce D."/>
            <person name="Goodwin L."/>
            <person name="Pitluck S."/>
            <person name="Ivanova N."/>
            <person name="Mavrommatis K."/>
            <person name="Mikhailova N."/>
            <person name="Pati A."/>
            <person name="Chen A."/>
            <person name="Palaniappan K."/>
            <person name="Goker M."/>
            <person name="Spring S."/>
            <person name="Land M."/>
            <person name="Hauser L."/>
            <person name="Chang Y.J."/>
            <person name="Jeffries C.C."/>
            <person name="Chain P."/>
            <person name="Bristow J."/>
            <person name="Eisen J.A."/>
            <person name="Markowitz V."/>
            <person name="Hugenholtz P."/>
            <person name="Kyrpides N.C."/>
            <person name="Klenk H.P."/>
            <person name="Lapidus A."/>
        </authorList>
    </citation>
    <scope>NUCLEOTIDE SEQUENCE [LARGE SCALE GENOMIC DNA]</scope>
    <source>
        <strain evidence="7">DSM 10331 / JCM 15462 / NBRC 103882 / ICP</strain>
    </source>
</reference>
<dbReference type="InterPro" id="IPR007624">
    <property type="entry name" value="RNA_pol_sigma70_r3"/>
</dbReference>
<dbReference type="Pfam" id="PF04545">
    <property type="entry name" value="Sigma70_r4"/>
    <property type="match status" value="1"/>
</dbReference>
<dbReference type="PRINTS" id="PR00046">
    <property type="entry name" value="SIGMA70FCT"/>
</dbReference>
<keyword evidence="7" id="KW-1185">Reference proteome</keyword>
<dbReference type="STRING" id="525909.Afer_1260"/>
<dbReference type="PANTHER" id="PTHR30603:SF47">
    <property type="entry name" value="RNA POLYMERASE SIGMA FACTOR SIGD, CHLOROPLASTIC"/>
    <property type="match status" value="1"/>
</dbReference>
<dbReference type="InterPro" id="IPR013324">
    <property type="entry name" value="RNA_pol_sigma_r3/r4-like"/>
</dbReference>
<dbReference type="InterPro" id="IPR013325">
    <property type="entry name" value="RNA_pol_sigma_r2"/>
</dbReference>
<dbReference type="EMBL" id="CP001631">
    <property type="protein sequence ID" value="ACU54191.1"/>
    <property type="molecule type" value="Genomic_DNA"/>
</dbReference>
<accession>C7LZN3</accession>
<dbReference type="Pfam" id="PF04539">
    <property type="entry name" value="Sigma70_r3"/>
    <property type="match status" value="1"/>
</dbReference>
<dbReference type="eggNOG" id="COG0568">
    <property type="taxonomic scope" value="Bacteria"/>
</dbReference>
<evidence type="ECO:0000256" key="1">
    <source>
        <dbReference type="ARBA" id="ARBA00023015"/>
    </source>
</evidence>
<dbReference type="AlphaFoldDB" id="C7LZN3"/>
<dbReference type="CDD" id="cd06171">
    <property type="entry name" value="Sigma70_r4"/>
    <property type="match status" value="1"/>
</dbReference>
<dbReference type="GO" id="GO:0006352">
    <property type="term" value="P:DNA-templated transcription initiation"/>
    <property type="evidence" value="ECO:0007669"/>
    <property type="project" value="InterPro"/>
</dbReference>
<dbReference type="InterPro" id="IPR036388">
    <property type="entry name" value="WH-like_DNA-bd_sf"/>
</dbReference>
<dbReference type="SUPFAM" id="SSF88946">
    <property type="entry name" value="Sigma2 domain of RNA polymerase sigma factors"/>
    <property type="match status" value="1"/>
</dbReference>
<name>C7LZN3_ACIFD</name>
<dbReference type="HOGENOM" id="CLU_014793_3_5_11"/>
<keyword evidence="3" id="KW-0238">DNA-binding</keyword>
<protein>
    <submittedName>
        <fullName evidence="6">RNA polymerase, sigma 32 subunit, RpoH</fullName>
    </submittedName>
</protein>
<dbReference type="PROSITE" id="PS00715">
    <property type="entry name" value="SIGMA70_1"/>
    <property type="match status" value="1"/>
</dbReference>
<dbReference type="InterPro" id="IPR007630">
    <property type="entry name" value="RNA_pol_sigma70_r4"/>
</dbReference>
<dbReference type="Gene3D" id="1.10.601.10">
    <property type="entry name" value="RNA Polymerase Primary Sigma Factor"/>
    <property type="match status" value="1"/>
</dbReference>
<evidence type="ECO:0000256" key="2">
    <source>
        <dbReference type="ARBA" id="ARBA00023082"/>
    </source>
</evidence>
<evidence type="ECO:0000259" key="5">
    <source>
        <dbReference type="PROSITE" id="PS00715"/>
    </source>
</evidence>
<dbReference type="InterPro" id="IPR014284">
    <property type="entry name" value="RNA_pol_sigma-70_dom"/>
</dbReference>
<dbReference type="PANTHER" id="PTHR30603">
    <property type="entry name" value="RNA POLYMERASE SIGMA FACTOR RPO"/>
    <property type="match status" value="1"/>
</dbReference>
<dbReference type="InterPro" id="IPR007627">
    <property type="entry name" value="RNA_pol_sigma70_r2"/>
</dbReference>
<keyword evidence="1" id="KW-0805">Transcription regulation</keyword>
<organism evidence="6 7">
    <name type="scientific">Acidimicrobium ferrooxidans (strain DSM 10331 / JCM 15462 / NBRC 103882 / ICP)</name>
    <dbReference type="NCBI Taxonomy" id="525909"/>
    <lineage>
        <taxon>Bacteria</taxon>
        <taxon>Bacillati</taxon>
        <taxon>Actinomycetota</taxon>
        <taxon>Acidimicrobiia</taxon>
        <taxon>Acidimicrobiales</taxon>
        <taxon>Acidimicrobiaceae</taxon>
        <taxon>Acidimicrobium</taxon>
    </lineage>
</organism>
<dbReference type="SUPFAM" id="SSF88659">
    <property type="entry name" value="Sigma3 and sigma4 domains of RNA polymerase sigma factors"/>
    <property type="match status" value="2"/>
</dbReference>
<dbReference type="GO" id="GO:0003677">
    <property type="term" value="F:DNA binding"/>
    <property type="evidence" value="ECO:0007669"/>
    <property type="project" value="UniProtKB-KW"/>
</dbReference>
<evidence type="ECO:0000313" key="7">
    <source>
        <dbReference type="Proteomes" id="UP000000771"/>
    </source>
</evidence>
<dbReference type="Pfam" id="PF04542">
    <property type="entry name" value="Sigma70_r2"/>
    <property type="match status" value="1"/>
</dbReference>
<evidence type="ECO:0000256" key="4">
    <source>
        <dbReference type="ARBA" id="ARBA00023163"/>
    </source>
</evidence>
<keyword evidence="2" id="KW-0731">Sigma factor</keyword>
<dbReference type="OrthoDB" id="9809557at2"/>
<evidence type="ECO:0000313" key="6">
    <source>
        <dbReference type="EMBL" id="ACU54191.1"/>
    </source>
</evidence>
<evidence type="ECO:0000256" key="3">
    <source>
        <dbReference type="ARBA" id="ARBA00023125"/>
    </source>
</evidence>
<dbReference type="InterPro" id="IPR000943">
    <property type="entry name" value="RNA_pol_sigma70"/>
</dbReference>